<dbReference type="InterPro" id="IPR029058">
    <property type="entry name" value="AB_hydrolase_fold"/>
</dbReference>
<dbReference type="PANTHER" id="PTHR46118">
    <property type="entry name" value="PROTEIN ABHD11"/>
    <property type="match status" value="1"/>
</dbReference>
<dbReference type="PANTHER" id="PTHR46118:SF4">
    <property type="entry name" value="PROTEIN ABHD11"/>
    <property type="match status" value="1"/>
</dbReference>
<dbReference type="GO" id="GO:0016787">
    <property type="term" value="F:hydrolase activity"/>
    <property type="evidence" value="ECO:0007669"/>
    <property type="project" value="UniProtKB-KW"/>
</dbReference>
<dbReference type="EMBL" id="JAERRB010000003">
    <property type="protein sequence ID" value="MBL0741943.1"/>
    <property type="molecule type" value="Genomic_DNA"/>
</dbReference>
<comment type="caution">
    <text evidence="3">The sequence shown here is derived from an EMBL/GenBank/DDBJ whole genome shotgun (WGS) entry which is preliminary data.</text>
</comment>
<sequence>MQLFFREYGEGSPLIILHGLFGSSDNWLTQAKLLSPSYKVYTVDLRDHGQSPHSDAFNYPSMVADLAEFIDAQNIKNPVILGHSMGGKVAMNFALTHPDKLDKLIVVDISPRRYDLEHYVIVKGLNAIPIGTLASRNEADTLLSEYVPEPDVRQFLLKNLQRKAEGGFTWKINLPLISEQLSNIGVDLHVQGTFEKPTLFIRGRFSKYIPDSDWEKITSVFPNARLETMETGHWVQAEKPQEFVDVVTRWLNA</sequence>
<keyword evidence="4" id="KW-1185">Reference proteome</keyword>
<dbReference type="Proteomes" id="UP000613030">
    <property type="component" value="Unassembled WGS sequence"/>
</dbReference>
<dbReference type="Pfam" id="PF00561">
    <property type="entry name" value="Abhydrolase_1"/>
    <property type="match status" value="1"/>
</dbReference>
<dbReference type="Gene3D" id="3.40.50.1820">
    <property type="entry name" value="alpha/beta hydrolase"/>
    <property type="match status" value="1"/>
</dbReference>
<feature type="domain" description="AB hydrolase-1" evidence="2">
    <location>
        <begin position="13"/>
        <end position="111"/>
    </location>
</feature>
<proteinExistence type="predicted"/>
<evidence type="ECO:0000313" key="4">
    <source>
        <dbReference type="Proteomes" id="UP000613030"/>
    </source>
</evidence>
<keyword evidence="1 3" id="KW-0378">Hydrolase</keyword>
<gene>
    <name evidence="3" type="ORF">JI741_11985</name>
</gene>
<protein>
    <submittedName>
        <fullName evidence="3">Alpha/beta fold hydrolase</fullName>
    </submittedName>
</protein>
<dbReference type="SUPFAM" id="SSF53474">
    <property type="entry name" value="alpha/beta-Hydrolases"/>
    <property type="match status" value="1"/>
</dbReference>
<dbReference type="RefSeq" id="WP_202009592.1">
    <property type="nucleotide sequence ID" value="NZ_JAERRB010000003.1"/>
</dbReference>
<evidence type="ECO:0000313" key="3">
    <source>
        <dbReference type="EMBL" id="MBL0741943.1"/>
    </source>
</evidence>
<dbReference type="InterPro" id="IPR000073">
    <property type="entry name" value="AB_hydrolase_1"/>
</dbReference>
<reference evidence="3 4" key="1">
    <citation type="submission" date="2021-01" db="EMBL/GenBank/DDBJ databases">
        <title>Chryseolinea sp. Jin1 Genome sequencing and assembly.</title>
        <authorList>
            <person name="Kim I."/>
        </authorList>
    </citation>
    <scope>NUCLEOTIDE SEQUENCE [LARGE SCALE GENOMIC DNA]</scope>
    <source>
        <strain evidence="3 4">Jin1</strain>
    </source>
</reference>
<accession>A0ABS1KRX0</accession>
<name>A0ABS1KRX0_9BACT</name>
<evidence type="ECO:0000259" key="2">
    <source>
        <dbReference type="Pfam" id="PF00561"/>
    </source>
</evidence>
<evidence type="ECO:0000256" key="1">
    <source>
        <dbReference type="ARBA" id="ARBA00022801"/>
    </source>
</evidence>
<dbReference type="PRINTS" id="PR00111">
    <property type="entry name" value="ABHYDROLASE"/>
</dbReference>
<organism evidence="3 4">
    <name type="scientific">Chryseolinea lacunae</name>
    <dbReference type="NCBI Taxonomy" id="2801331"/>
    <lineage>
        <taxon>Bacteria</taxon>
        <taxon>Pseudomonadati</taxon>
        <taxon>Bacteroidota</taxon>
        <taxon>Cytophagia</taxon>
        <taxon>Cytophagales</taxon>
        <taxon>Fulvivirgaceae</taxon>
        <taxon>Chryseolinea</taxon>
    </lineage>
</organism>